<accession>A0AAN9VWG5</accession>
<keyword evidence="4 6" id="KW-1133">Transmembrane helix</keyword>
<dbReference type="GO" id="GO:0016020">
    <property type="term" value="C:membrane"/>
    <property type="evidence" value="ECO:0007669"/>
    <property type="project" value="UniProtKB-SubCell"/>
</dbReference>
<evidence type="ECO:0000313" key="8">
    <source>
        <dbReference type="Proteomes" id="UP001378592"/>
    </source>
</evidence>
<evidence type="ECO:0000256" key="4">
    <source>
        <dbReference type="ARBA" id="ARBA00022989"/>
    </source>
</evidence>
<evidence type="ECO:0008006" key="9">
    <source>
        <dbReference type="Google" id="ProtNLM"/>
    </source>
</evidence>
<dbReference type="AlphaFoldDB" id="A0AAN9VWG5"/>
<dbReference type="GO" id="GO:0016567">
    <property type="term" value="P:protein ubiquitination"/>
    <property type="evidence" value="ECO:0007669"/>
    <property type="project" value="InterPro"/>
</dbReference>
<evidence type="ECO:0000256" key="6">
    <source>
        <dbReference type="SAM" id="Phobius"/>
    </source>
</evidence>
<protein>
    <recommendedName>
        <fullName evidence="9">E3 ubiquitin-protein ligase TM129</fullName>
    </recommendedName>
</protein>
<dbReference type="EMBL" id="JAZDUA010000200">
    <property type="protein sequence ID" value="KAK7864543.1"/>
    <property type="molecule type" value="Genomic_DNA"/>
</dbReference>
<keyword evidence="3 6" id="KW-0812">Transmembrane</keyword>
<feature type="transmembrane region" description="Helical" evidence="6">
    <location>
        <begin position="91"/>
        <end position="115"/>
    </location>
</feature>
<dbReference type="PANTHER" id="PTHR31322:SF2">
    <property type="entry name" value="E3 UBIQUITIN-PROTEIN LIGASE TM129"/>
    <property type="match status" value="1"/>
</dbReference>
<evidence type="ECO:0000256" key="5">
    <source>
        <dbReference type="ARBA" id="ARBA00023136"/>
    </source>
</evidence>
<proteinExistence type="inferred from homology"/>
<organism evidence="7 8">
    <name type="scientific">Gryllus longicercus</name>
    <dbReference type="NCBI Taxonomy" id="2509291"/>
    <lineage>
        <taxon>Eukaryota</taxon>
        <taxon>Metazoa</taxon>
        <taxon>Ecdysozoa</taxon>
        <taxon>Arthropoda</taxon>
        <taxon>Hexapoda</taxon>
        <taxon>Insecta</taxon>
        <taxon>Pterygota</taxon>
        <taxon>Neoptera</taxon>
        <taxon>Polyneoptera</taxon>
        <taxon>Orthoptera</taxon>
        <taxon>Ensifera</taxon>
        <taxon>Gryllidea</taxon>
        <taxon>Grylloidea</taxon>
        <taxon>Gryllidae</taxon>
        <taxon>Gryllinae</taxon>
        <taxon>Gryllus</taxon>
    </lineage>
</organism>
<dbReference type="Proteomes" id="UP001378592">
    <property type="component" value="Unassembled WGS sequence"/>
</dbReference>
<comment type="similarity">
    <text evidence="2">Belongs to the TMEM129 family.</text>
</comment>
<reference evidence="7 8" key="1">
    <citation type="submission" date="2024-03" db="EMBL/GenBank/DDBJ databases">
        <title>The genome assembly and annotation of the cricket Gryllus longicercus Weissman &amp; Gray.</title>
        <authorList>
            <person name="Szrajer S."/>
            <person name="Gray D."/>
            <person name="Ylla G."/>
        </authorList>
    </citation>
    <scope>NUCLEOTIDE SEQUENCE [LARGE SCALE GENOMIC DNA]</scope>
    <source>
        <strain evidence="7">DAG 2021-001</strain>
        <tissue evidence="7">Whole body minus gut</tissue>
    </source>
</reference>
<comment type="subcellular location">
    <subcellularLocation>
        <location evidence="1">Membrane</location>
        <topology evidence="1">Multi-pass membrane protein</topology>
    </subcellularLocation>
</comment>
<comment type="caution">
    <text evidence="7">The sequence shown here is derived from an EMBL/GenBank/DDBJ whole genome shotgun (WGS) entry which is preliminary data.</text>
</comment>
<evidence type="ECO:0000256" key="3">
    <source>
        <dbReference type="ARBA" id="ARBA00022692"/>
    </source>
</evidence>
<dbReference type="InterPro" id="IPR018801">
    <property type="entry name" value="TM129"/>
</dbReference>
<dbReference type="PANTHER" id="PTHR31322">
    <property type="entry name" value="E3 UBIQUITIN-PROTEIN LIGASE TM129"/>
    <property type="match status" value="1"/>
</dbReference>
<evidence type="ECO:0000256" key="2">
    <source>
        <dbReference type="ARBA" id="ARBA00007332"/>
    </source>
</evidence>
<dbReference type="Pfam" id="PF10272">
    <property type="entry name" value="Tmpp129"/>
    <property type="match status" value="1"/>
</dbReference>
<keyword evidence="8" id="KW-1185">Reference proteome</keyword>
<gene>
    <name evidence="7" type="ORF">R5R35_007318</name>
</gene>
<feature type="transmembrane region" description="Helical" evidence="6">
    <location>
        <begin position="57"/>
        <end position="79"/>
    </location>
</feature>
<feature type="transmembrane region" description="Helical" evidence="6">
    <location>
        <begin position="6"/>
        <end position="27"/>
    </location>
</feature>
<evidence type="ECO:0000256" key="1">
    <source>
        <dbReference type="ARBA" id="ARBA00004141"/>
    </source>
</evidence>
<dbReference type="GO" id="GO:0005783">
    <property type="term" value="C:endoplasmic reticulum"/>
    <property type="evidence" value="ECO:0007669"/>
    <property type="project" value="TreeGrafter"/>
</dbReference>
<sequence length="365" mass="41774">MSSPSLLYTVFYVLIAVCFVFPSSEFVSAGFTIQNLFENALGSEHENFILYHIRRTVVTILIHSLLPFGYLFGLCFLGFADPWSIFSNAGYLWTLFVIVSIVIPVVTLIAMYLWWKENWRRHPIVKTLKLYANGNDSWEVVASDINIEFRRIDKFCVNTNSVVKVIATDNWVLKVSPYTVQCAHQSDSALVLISSDTHHLTPSGPGTVQYLNIEVKPTRAGVKGFTIRLDALDFRDLQDKLSRPIVVLQNVTFHRTVIDRFLEAFREQVADNPVYRTNEELEPCIGCMQCTANVKLLRTCGETVLGEEPCTNCYCRPMWCVDCMGKWFASRQDPQRTETWMSMKCTCPLCRSRFCVLDICFIESQ</sequence>
<keyword evidence="5 6" id="KW-0472">Membrane</keyword>
<name>A0AAN9VWG5_9ORTH</name>
<dbReference type="GO" id="GO:0061630">
    <property type="term" value="F:ubiquitin protein ligase activity"/>
    <property type="evidence" value="ECO:0007669"/>
    <property type="project" value="InterPro"/>
</dbReference>
<evidence type="ECO:0000313" key="7">
    <source>
        <dbReference type="EMBL" id="KAK7864543.1"/>
    </source>
</evidence>